<reference evidence="3" key="2">
    <citation type="submission" date="2017-12" db="EMBL/GenBank/DDBJ databases">
        <title>Genome sequence of the Bar-tailed Godwit (Limosa lapponica baueri).</title>
        <authorList>
            <person name="Lima N.C.B."/>
            <person name="Parody-Merino A.M."/>
            <person name="Battley P.F."/>
            <person name="Fidler A.E."/>
            <person name="Prosdocimi F."/>
        </authorList>
    </citation>
    <scope>NUCLEOTIDE SEQUENCE [LARGE SCALE GENOMIC DNA]</scope>
</reference>
<feature type="region of interest" description="Disordered" evidence="1">
    <location>
        <begin position="49"/>
        <end position="71"/>
    </location>
</feature>
<organism evidence="2 3">
    <name type="scientific">Limosa lapponica baueri</name>
    <dbReference type="NCBI Taxonomy" id="1758121"/>
    <lineage>
        <taxon>Eukaryota</taxon>
        <taxon>Metazoa</taxon>
        <taxon>Chordata</taxon>
        <taxon>Craniata</taxon>
        <taxon>Vertebrata</taxon>
        <taxon>Euteleostomi</taxon>
        <taxon>Archelosauria</taxon>
        <taxon>Archosauria</taxon>
        <taxon>Dinosauria</taxon>
        <taxon>Saurischia</taxon>
        <taxon>Theropoda</taxon>
        <taxon>Coelurosauria</taxon>
        <taxon>Aves</taxon>
        <taxon>Neognathae</taxon>
        <taxon>Neoaves</taxon>
        <taxon>Charadriiformes</taxon>
        <taxon>Scolopacidae</taxon>
        <taxon>Limosa</taxon>
    </lineage>
</organism>
<proteinExistence type="predicted"/>
<dbReference type="Proteomes" id="UP000233556">
    <property type="component" value="Unassembled WGS sequence"/>
</dbReference>
<feature type="compositionally biased region" description="Acidic residues" evidence="1">
    <location>
        <begin position="58"/>
        <end position="71"/>
    </location>
</feature>
<evidence type="ECO:0000256" key="1">
    <source>
        <dbReference type="SAM" id="MobiDB-lite"/>
    </source>
</evidence>
<accession>A0A2I0T4T3</accession>
<keyword evidence="3" id="KW-1185">Reference proteome</keyword>
<dbReference type="AlphaFoldDB" id="A0A2I0T4T3"/>
<dbReference type="EMBL" id="KZ519145">
    <property type="protein sequence ID" value="PKU28806.1"/>
    <property type="molecule type" value="Genomic_DNA"/>
</dbReference>
<protein>
    <submittedName>
        <fullName evidence="2">Uncharacterized protein</fullName>
    </submittedName>
</protein>
<gene>
    <name evidence="2" type="ORF">llap_20889</name>
</gene>
<reference evidence="3" key="1">
    <citation type="submission" date="2017-11" db="EMBL/GenBank/DDBJ databases">
        <authorList>
            <person name="Lima N.C."/>
            <person name="Parody-Merino A.M."/>
            <person name="Battley P.F."/>
            <person name="Fidler A.E."/>
            <person name="Prosdocimi F."/>
        </authorList>
    </citation>
    <scope>NUCLEOTIDE SEQUENCE [LARGE SCALE GENOMIC DNA]</scope>
</reference>
<sequence length="129" mass="14644">MHHRSFAEEPSILSIKMEPLEKLERSFLACTGRSLAQLRNDILQWKWDSPEEKPGALAEEEECKDDSDEELSQWEDTNIHNMWVNASVSELFQNPHVGPQERPNWPGSLDTEEAGDIAGRTAKRVSCPG</sequence>
<name>A0A2I0T4T3_LIMLA</name>
<evidence type="ECO:0000313" key="3">
    <source>
        <dbReference type="Proteomes" id="UP000233556"/>
    </source>
</evidence>
<evidence type="ECO:0000313" key="2">
    <source>
        <dbReference type="EMBL" id="PKU28806.1"/>
    </source>
</evidence>
<dbReference type="OrthoDB" id="9402275at2759"/>
<feature type="region of interest" description="Disordered" evidence="1">
    <location>
        <begin position="94"/>
        <end position="129"/>
    </location>
</feature>